<accession>A0A6A3PLR1</accession>
<organism evidence="1 5">
    <name type="scientific">Phytophthora fragariae</name>
    <dbReference type="NCBI Taxonomy" id="53985"/>
    <lineage>
        <taxon>Eukaryota</taxon>
        <taxon>Sar</taxon>
        <taxon>Stramenopiles</taxon>
        <taxon>Oomycota</taxon>
        <taxon>Peronosporomycetes</taxon>
        <taxon>Peronosporales</taxon>
        <taxon>Peronosporaceae</taxon>
        <taxon>Phytophthora</taxon>
    </lineage>
</organism>
<evidence type="ECO:0000313" key="4">
    <source>
        <dbReference type="Proteomes" id="UP000437068"/>
    </source>
</evidence>
<dbReference type="EMBL" id="QXFX01002899">
    <property type="protein sequence ID" value="KAE9072734.1"/>
    <property type="molecule type" value="Genomic_DNA"/>
</dbReference>
<reference evidence="4 5" key="1">
    <citation type="submission" date="2018-08" db="EMBL/GenBank/DDBJ databases">
        <title>Genomic investigation of the strawberry pathogen Phytophthora fragariae indicates pathogenicity is determined by transcriptional variation in three key races.</title>
        <authorList>
            <person name="Adams T.M."/>
            <person name="Armitage A.D."/>
            <person name="Sobczyk M.K."/>
            <person name="Bates H.J."/>
            <person name="Dunwell J.M."/>
            <person name="Nellist C.F."/>
            <person name="Harrison R.J."/>
        </authorList>
    </citation>
    <scope>NUCLEOTIDE SEQUENCE [LARGE SCALE GENOMIC DNA]</scope>
    <source>
        <strain evidence="3 4">A4</strain>
        <strain evidence="1 5">NOV-5</strain>
        <strain evidence="2 6">ONT-3</strain>
    </source>
</reference>
<name>A0A6A3PLR1_9STRA</name>
<dbReference type="Proteomes" id="UP000488956">
    <property type="component" value="Unassembled WGS sequence"/>
</dbReference>
<sequence>MNVDRCADAATEDCVSSEKDGLSESTSCAVCSLECSRDRTCTSCNKFMHHFCSHEVCMAMKVFDAEGNRIEDFGDSCYCSKYCFVNDTSTFDAPCSTQFFAVSDSNNECTMLENIPANRVSGKTTMANANTKK</sequence>
<dbReference type="Proteomes" id="UP000437068">
    <property type="component" value="Unassembled WGS sequence"/>
</dbReference>
<protein>
    <submittedName>
        <fullName evidence="1">Uncharacterized protein</fullName>
    </submittedName>
</protein>
<gene>
    <name evidence="3" type="ORF">PF001_g31011</name>
    <name evidence="1" type="ORF">PF006_g31020</name>
    <name evidence="2" type="ORF">PF010_g25368</name>
</gene>
<comment type="caution">
    <text evidence="1">The sequence shown here is derived from an EMBL/GenBank/DDBJ whole genome shotgun (WGS) entry which is preliminary data.</text>
</comment>
<evidence type="ECO:0000313" key="6">
    <source>
        <dbReference type="Proteomes" id="UP000488956"/>
    </source>
</evidence>
<evidence type="ECO:0000313" key="2">
    <source>
        <dbReference type="EMBL" id="KAE9072734.1"/>
    </source>
</evidence>
<dbReference type="EMBL" id="QXGA01006432">
    <property type="protein sequence ID" value="KAE9063135.1"/>
    <property type="molecule type" value="Genomic_DNA"/>
</dbReference>
<evidence type="ECO:0000313" key="3">
    <source>
        <dbReference type="EMBL" id="KAE9265156.1"/>
    </source>
</evidence>
<evidence type="ECO:0000313" key="5">
    <source>
        <dbReference type="Proteomes" id="UP000440732"/>
    </source>
</evidence>
<proteinExistence type="predicted"/>
<dbReference type="EMBL" id="QXGE01006468">
    <property type="protein sequence ID" value="KAE9265156.1"/>
    <property type="molecule type" value="Genomic_DNA"/>
</dbReference>
<evidence type="ECO:0000313" key="1">
    <source>
        <dbReference type="EMBL" id="KAE9063135.1"/>
    </source>
</evidence>
<dbReference type="Proteomes" id="UP000440732">
    <property type="component" value="Unassembled WGS sequence"/>
</dbReference>
<dbReference type="AlphaFoldDB" id="A0A6A3PLR1"/>